<dbReference type="InterPro" id="IPR036291">
    <property type="entry name" value="NAD(P)-bd_dom_sf"/>
</dbReference>
<evidence type="ECO:0000313" key="2">
    <source>
        <dbReference type="EMBL" id="EID56530.1"/>
    </source>
</evidence>
<dbReference type="PANTHER" id="PTHR43245:SF52">
    <property type="entry name" value="NAD-DEPENDENT EPIMERASE_DEHYDRATASE"/>
    <property type="match status" value="1"/>
</dbReference>
<dbReference type="Proteomes" id="UP000004691">
    <property type="component" value="Unassembled WGS sequence"/>
</dbReference>
<evidence type="ECO:0000259" key="1">
    <source>
        <dbReference type="Pfam" id="PF01370"/>
    </source>
</evidence>
<feature type="domain" description="NAD-dependent epimerase/dehydratase" evidence="1">
    <location>
        <begin position="7"/>
        <end position="242"/>
    </location>
</feature>
<dbReference type="InterPro" id="IPR050177">
    <property type="entry name" value="Lipid_A_modif_metabolic_enz"/>
</dbReference>
<evidence type="ECO:0000313" key="3">
    <source>
        <dbReference type="Proteomes" id="UP000004691"/>
    </source>
</evidence>
<keyword evidence="3" id="KW-1185">Reference proteome</keyword>
<dbReference type="STRING" id="882086.SacxiDRAFT_4349"/>
<dbReference type="HOGENOM" id="CLU_007383_0_0_11"/>
<protein>
    <submittedName>
        <fullName evidence="2">Nucleoside-diphosphate-sugar epimerase</fullName>
    </submittedName>
</protein>
<dbReference type="EMBL" id="JH636049">
    <property type="protein sequence ID" value="EID56530.1"/>
    <property type="molecule type" value="Genomic_DNA"/>
</dbReference>
<dbReference type="SUPFAM" id="SSF51735">
    <property type="entry name" value="NAD(P)-binding Rossmann-fold domains"/>
    <property type="match status" value="1"/>
</dbReference>
<dbReference type="PANTHER" id="PTHR43245">
    <property type="entry name" value="BIFUNCTIONAL POLYMYXIN RESISTANCE PROTEIN ARNA"/>
    <property type="match status" value="1"/>
</dbReference>
<proteinExistence type="predicted"/>
<accession>I0V8S7</accession>
<dbReference type="Pfam" id="PF01370">
    <property type="entry name" value="Epimerase"/>
    <property type="match status" value="1"/>
</dbReference>
<gene>
    <name evidence="2" type="ORF">SacxiDRAFT_4349</name>
</gene>
<reference evidence="2 3" key="1">
    <citation type="submission" date="2012-01" db="EMBL/GenBank/DDBJ databases">
        <title>Improved High-Quality Draft sequence of Saccharomonospora xinjiangensis XJ-54.</title>
        <authorList>
            <consortium name="US DOE Joint Genome Institute"/>
            <person name="Lucas S."/>
            <person name="Han J."/>
            <person name="Lapidus A."/>
            <person name="Cheng J.-F."/>
            <person name="Goodwin L."/>
            <person name="Pitluck S."/>
            <person name="Peters L."/>
            <person name="Mikhailova N."/>
            <person name="Teshima H."/>
            <person name="Detter J.C."/>
            <person name="Han C."/>
            <person name="Tapia R."/>
            <person name="Land M."/>
            <person name="Hauser L."/>
            <person name="Kyrpides N."/>
            <person name="Ivanova N."/>
            <person name="Pagani I."/>
            <person name="Brambilla E.-M."/>
            <person name="Klenk H.-P."/>
            <person name="Woyke T."/>
        </authorList>
    </citation>
    <scope>NUCLEOTIDE SEQUENCE [LARGE SCALE GENOMIC DNA]</scope>
    <source>
        <strain evidence="2 3">XJ-54</strain>
    </source>
</reference>
<dbReference type="InterPro" id="IPR001509">
    <property type="entry name" value="Epimerase_deHydtase"/>
</dbReference>
<dbReference type="Gene3D" id="3.40.50.720">
    <property type="entry name" value="NAD(P)-binding Rossmann-like Domain"/>
    <property type="match status" value="1"/>
</dbReference>
<name>I0V8S7_9PSEU</name>
<dbReference type="eggNOG" id="COG0451">
    <property type="taxonomic scope" value="Bacteria"/>
</dbReference>
<dbReference type="AlphaFoldDB" id="I0V8S7"/>
<sequence length="363" mass="38979">MTVGRRIVVTGATGNVGTALLRRLALSGDREVVGIARRVPPRGSEPYRHADWVACDLGGPGGSRRLAEIVEGADAVVHLAWAIHPRRDDPPMWRTNVAGTRRLLRAITTTGVRRLVVGSSVAAYSPAPRWSRVSEGWERGGIDGSAYSRGKVWLEHHLDEFTRQHPGIAVTRLRPCAILQRDAAGEFAAWLFGRPVPGRWVGARWLPLPLWPHLRAQVVHADDVAAATVAALDRGVEGAFNLAAEPVLSAGDLASALGGHRVPVPRSVLTAASGLAWRAGVHPLHPGWLELADKAALVDTTRARTDLGWTPVHGAVETVTALVSGLRDRAGTASAALAPEPATPLWRRWAHGRWGTPSHQSQH</sequence>
<organism evidence="2 3">
    <name type="scientific">Saccharomonospora xinjiangensis XJ-54</name>
    <dbReference type="NCBI Taxonomy" id="882086"/>
    <lineage>
        <taxon>Bacteria</taxon>
        <taxon>Bacillati</taxon>
        <taxon>Actinomycetota</taxon>
        <taxon>Actinomycetes</taxon>
        <taxon>Pseudonocardiales</taxon>
        <taxon>Pseudonocardiaceae</taxon>
        <taxon>Saccharomonospora</taxon>
    </lineage>
</organism>